<feature type="transmembrane region" description="Helical" evidence="1">
    <location>
        <begin position="345"/>
        <end position="367"/>
    </location>
</feature>
<dbReference type="OrthoDB" id="9809782at2"/>
<feature type="domain" description="Acyltransferase 3" evidence="2">
    <location>
        <begin position="10"/>
        <end position="364"/>
    </location>
</feature>
<organism evidence="3 4">
    <name type="scientific">Chitinophaga caeni</name>
    <dbReference type="NCBI Taxonomy" id="2029983"/>
    <lineage>
        <taxon>Bacteria</taxon>
        <taxon>Pseudomonadati</taxon>
        <taxon>Bacteroidota</taxon>
        <taxon>Chitinophagia</taxon>
        <taxon>Chitinophagales</taxon>
        <taxon>Chitinophagaceae</taxon>
        <taxon>Chitinophaga</taxon>
    </lineage>
</organism>
<evidence type="ECO:0000313" key="3">
    <source>
        <dbReference type="EMBL" id="ATL46962.1"/>
    </source>
</evidence>
<keyword evidence="1" id="KW-1133">Transmembrane helix</keyword>
<protein>
    <submittedName>
        <fullName evidence="3">Acyltransferase</fullName>
    </submittedName>
</protein>
<feature type="transmembrane region" description="Helical" evidence="1">
    <location>
        <begin position="282"/>
        <end position="301"/>
    </location>
</feature>
<dbReference type="AlphaFoldDB" id="A0A291QSW1"/>
<keyword evidence="4" id="KW-1185">Reference proteome</keyword>
<keyword evidence="3" id="KW-0012">Acyltransferase</keyword>
<reference evidence="3 4" key="1">
    <citation type="submission" date="2017-10" db="EMBL/GenBank/DDBJ databases">
        <title>Paenichitinophaga pekingensis gen. nov., sp. nov., isolated from activated sludge.</title>
        <authorList>
            <person name="Jin D."/>
            <person name="Kong X."/>
            <person name="Deng Y."/>
            <person name="Bai Z."/>
        </authorList>
    </citation>
    <scope>NUCLEOTIDE SEQUENCE [LARGE SCALE GENOMIC DNA]</scope>
    <source>
        <strain evidence="3 4">13</strain>
    </source>
</reference>
<proteinExistence type="predicted"/>
<evidence type="ECO:0000256" key="1">
    <source>
        <dbReference type="SAM" id="Phobius"/>
    </source>
</evidence>
<dbReference type="GO" id="GO:0016747">
    <property type="term" value="F:acyltransferase activity, transferring groups other than amino-acyl groups"/>
    <property type="evidence" value="ECO:0007669"/>
    <property type="project" value="InterPro"/>
</dbReference>
<feature type="transmembrane region" description="Helical" evidence="1">
    <location>
        <begin position="245"/>
        <end position="262"/>
    </location>
</feature>
<evidence type="ECO:0000313" key="4">
    <source>
        <dbReference type="Proteomes" id="UP000220133"/>
    </source>
</evidence>
<keyword evidence="1" id="KW-0472">Membrane</keyword>
<keyword evidence="3" id="KW-0808">Transferase</keyword>
<evidence type="ECO:0000259" key="2">
    <source>
        <dbReference type="Pfam" id="PF01757"/>
    </source>
</evidence>
<dbReference type="EMBL" id="CP023777">
    <property type="protein sequence ID" value="ATL46962.1"/>
    <property type="molecule type" value="Genomic_DNA"/>
</dbReference>
<gene>
    <name evidence="3" type="ORF">COR50_07065</name>
</gene>
<feature type="transmembrane region" description="Helical" evidence="1">
    <location>
        <begin position="59"/>
        <end position="80"/>
    </location>
</feature>
<accession>A0A291QSW1</accession>
<feature type="transmembrane region" description="Helical" evidence="1">
    <location>
        <begin position="215"/>
        <end position="236"/>
    </location>
</feature>
<dbReference type="Proteomes" id="UP000220133">
    <property type="component" value="Chromosome"/>
</dbReference>
<dbReference type="RefSeq" id="WP_098193347.1">
    <property type="nucleotide sequence ID" value="NZ_CP023777.1"/>
</dbReference>
<feature type="transmembrane region" description="Helical" evidence="1">
    <location>
        <begin position="185"/>
        <end position="203"/>
    </location>
</feature>
<feature type="transmembrane region" description="Helical" evidence="1">
    <location>
        <begin position="321"/>
        <end position="339"/>
    </location>
</feature>
<sequence>MDNKLSTRVAYLDWLRCFAIIGVLLFHAARPYQENDPWHINFHEYSPVLTEWSYWLSRFRMPLLFFISGAVAWHIVKKYCAKQFVLLRFQRLFIPVVAGIFIIVPPQIYMERLANGYQGNFWDFYPKTFDFKPYPQGNTSWHHLWFIVYLFVYDLVLAPFFAWARTKKAAGFIRSLAFFAKGKRIYLLCILPVAWYAYMVPRYDMTGDLVHDYCFVLYWFFFVLIGFLCMLQPLLLNSMARNRRFHLSASLLLMGFICYIRWNDLEFEQLFPGAHAPSWTYLYIARIPLVAWCWIFALVGYAKTYLNKPAKAFSYINPALYPFYILHQTVIVIIAYYLVQTEESIALQYIFLAVTSGVICLLIYHLFIQPYNVTRVLFGMKPMPRIKKSKQSPVPKIVETAIV</sequence>
<keyword evidence="1" id="KW-0812">Transmembrane</keyword>
<dbReference type="KEGG" id="cbae:COR50_07065"/>
<name>A0A291QSW1_9BACT</name>
<dbReference type="PANTHER" id="PTHR36927:SF3">
    <property type="entry name" value="GLUCANS BIOSYNTHESIS PROTEIN C"/>
    <property type="match status" value="1"/>
</dbReference>
<feature type="transmembrane region" description="Helical" evidence="1">
    <location>
        <begin position="144"/>
        <end position="164"/>
    </location>
</feature>
<dbReference type="InterPro" id="IPR050623">
    <property type="entry name" value="Glucan_succinyl_AcylTrfase"/>
</dbReference>
<dbReference type="PANTHER" id="PTHR36927">
    <property type="entry name" value="BLR4337 PROTEIN"/>
    <property type="match status" value="1"/>
</dbReference>
<dbReference type="InterPro" id="IPR002656">
    <property type="entry name" value="Acyl_transf_3_dom"/>
</dbReference>
<feature type="transmembrane region" description="Helical" evidence="1">
    <location>
        <begin position="12"/>
        <end position="29"/>
    </location>
</feature>
<dbReference type="Pfam" id="PF01757">
    <property type="entry name" value="Acyl_transf_3"/>
    <property type="match status" value="1"/>
</dbReference>
<feature type="transmembrane region" description="Helical" evidence="1">
    <location>
        <begin position="92"/>
        <end position="110"/>
    </location>
</feature>